<reference evidence="10 11" key="1">
    <citation type="submission" date="2019-01" db="EMBL/GenBank/DDBJ databases">
        <title>Blautia sp. nov. KGMB01111 isolated human feces.</title>
        <authorList>
            <person name="Park J.-E."/>
            <person name="Kim J.-S."/>
            <person name="Park S.-H."/>
        </authorList>
    </citation>
    <scope>NUCLEOTIDE SEQUENCE [LARGE SCALE GENOMIC DNA]</scope>
    <source>
        <strain evidence="10 11">KGMB01111</strain>
    </source>
</reference>
<dbReference type="InterPro" id="IPR011006">
    <property type="entry name" value="CheY-like_superfamily"/>
</dbReference>
<keyword evidence="6" id="KW-0597">Phosphoprotein</keyword>
<keyword evidence="4" id="KW-0804">Transcription</keyword>
<comment type="caution">
    <text evidence="10">The sequence shown here is derived from an EMBL/GenBank/DDBJ whole genome shotgun (WGS) entry which is preliminary data.</text>
</comment>
<dbReference type="InterPro" id="IPR001789">
    <property type="entry name" value="Sig_transdc_resp-reg_receiver"/>
</dbReference>
<dbReference type="SMART" id="SM00862">
    <property type="entry name" value="Trans_reg_C"/>
    <property type="match status" value="1"/>
</dbReference>
<dbReference type="SMART" id="SM00448">
    <property type="entry name" value="REC"/>
    <property type="match status" value="1"/>
</dbReference>
<dbReference type="Gene3D" id="3.40.50.2300">
    <property type="match status" value="1"/>
</dbReference>
<evidence type="ECO:0000256" key="6">
    <source>
        <dbReference type="PROSITE-ProRule" id="PRU00169"/>
    </source>
</evidence>
<keyword evidence="11" id="KW-1185">Reference proteome</keyword>
<dbReference type="OrthoDB" id="9790442at2"/>
<dbReference type="GO" id="GO:0032993">
    <property type="term" value="C:protein-DNA complex"/>
    <property type="evidence" value="ECO:0007669"/>
    <property type="project" value="TreeGrafter"/>
</dbReference>
<gene>
    <name evidence="10" type="ORF">ETP43_05730</name>
</gene>
<dbReference type="InterPro" id="IPR016032">
    <property type="entry name" value="Sig_transdc_resp-reg_C-effctor"/>
</dbReference>
<evidence type="ECO:0000259" key="8">
    <source>
        <dbReference type="PROSITE" id="PS50110"/>
    </source>
</evidence>
<dbReference type="PROSITE" id="PS51755">
    <property type="entry name" value="OMPR_PHOB"/>
    <property type="match status" value="1"/>
</dbReference>
<dbReference type="InterPro" id="IPR036388">
    <property type="entry name" value="WH-like_DNA-bd_sf"/>
</dbReference>
<feature type="domain" description="Response regulatory" evidence="8">
    <location>
        <begin position="2"/>
        <end position="117"/>
    </location>
</feature>
<dbReference type="GO" id="GO:0000156">
    <property type="term" value="F:phosphorelay response regulator activity"/>
    <property type="evidence" value="ECO:0007669"/>
    <property type="project" value="TreeGrafter"/>
</dbReference>
<sequence length="228" mass="25991">MQIIIVEDEENIRKELKQLLQNAMYEVTTIESFSDVAGQITRMEPMPDLVLLDLNLPEESGFAICTKIREYSEIPVIFLTSRTDSMDELTGILKGADDYITKPFNAPILLARIANVLKRTAKKDAVDAAKDLLQLEHKGVVLNLSAGTIEHAGKREELTKNELKILHFLYQRPGEIVPRVEIIEYLWDNEAFIDDNTLSVNMTRIRGKLLEIGVEDFIETRRGMGYRI</sequence>
<feature type="DNA-binding region" description="OmpR/PhoB-type" evidence="7">
    <location>
        <begin position="130"/>
        <end position="228"/>
    </location>
</feature>
<dbReference type="GO" id="GO:0000976">
    <property type="term" value="F:transcription cis-regulatory region binding"/>
    <property type="evidence" value="ECO:0007669"/>
    <property type="project" value="TreeGrafter"/>
</dbReference>
<organism evidence="10 11">
    <name type="scientific">Blautia faecicola</name>
    <dbReference type="NCBI Taxonomy" id="2509240"/>
    <lineage>
        <taxon>Bacteria</taxon>
        <taxon>Bacillati</taxon>
        <taxon>Bacillota</taxon>
        <taxon>Clostridia</taxon>
        <taxon>Lachnospirales</taxon>
        <taxon>Lachnospiraceae</taxon>
        <taxon>Blautia</taxon>
    </lineage>
</organism>
<dbReference type="InterPro" id="IPR001867">
    <property type="entry name" value="OmpR/PhoB-type_DNA-bd"/>
</dbReference>
<dbReference type="EMBL" id="SDKC01000001">
    <property type="protein sequence ID" value="RXS74761.1"/>
    <property type="molecule type" value="Genomic_DNA"/>
</dbReference>
<evidence type="ECO:0000256" key="1">
    <source>
        <dbReference type="ARBA" id="ARBA00018672"/>
    </source>
</evidence>
<keyword evidence="2" id="KW-0805">Transcription regulation</keyword>
<proteinExistence type="predicted"/>
<evidence type="ECO:0000313" key="11">
    <source>
        <dbReference type="Proteomes" id="UP000290106"/>
    </source>
</evidence>
<dbReference type="Pfam" id="PF00486">
    <property type="entry name" value="Trans_reg_C"/>
    <property type="match status" value="1"/>
</dbReference>
<evidence type="ECO:0000259" key="9">
    <source>
        <dbReference type="PROSITE" id="PS51755"/>
    </source>
</evidence>
<dbReference type="PANTHER" id="PTHR48111:SF43">
    <property type="entry name" value="STAGE 0 SPORULATION PROTEIN A HOMOLOG"/>
    <property type="match status" value="1"/>
</dbReference>
<dbReference type="Proteomes" id="UP000290106">
    <property type="component" value="Unassembled WGS sequence"/>
</dbReference>
<accession>A0A4Q1RGJ1</accession>
<dbReference type="GO" id="GO:0006355">
    <property type="term" value="P:regulation of DNA-templated transcription"/>
    <property type="evidence" value="ECO:0007669"/>
    <property type="project" value="InterPro"/>
</dbReference>
<dbReference type="Gene3D" id="1.10.10.10">
    <property type="entry name" value="Winged helix-like DNA-binding domain superfamily/Winged helix DNA-binding domain"/>
    <property type="match status" value="1"/>
</dbReference>
<dbReference type="Gene3D" id="6.10.250.690">
    <property type="match status" value="1"/>
</dbReference>
<evidence type="ECO:0000256" key="4">
    <source>
        <dbReference type="ARBA" id="ARBA00023163"/>
    </source>
</evidence>
<dbReference type="RefSeq" id="WP_129257350.1">
    <property type="nucleotide sequence ID" value="NZ_DAWBJR010000001.1"/>
</dbReference>
<dbReference type="PANTHER" id="PTHR48111">
    <property type="entry name" value="REGULATOR OF RPOS"/>
    <property type="match status" value="1"/>
</dbReference>
<evidence type="ECO:0000256" key="5">
    <source>
        <dbReference type="ARBA" id="ARBA00024867"/>
    </source>
</evidence>
<dbReference type="Pfam" id="PF00072">
    <property type="entry name" value="Response_reg"/>
    <property type="match status" value="1"/>
</dbReference>
<dbReference type="InterPro" id="IPR039420">
    <property type="entry name" value="WalR-like"/>
</dbReference>
<dbReference type="AlphaFoldDB" id="A0A4Q1RGJ1"/>
<dbReference type="SUPFAM" id="SSF52172">
    <property type="entry name" value="CheY-like"/>
    <property type="match status" value="1"/>
</dbReference>
<dbReference type="CDD" id="cd00383">
    <property type="entry name" value="trans_reg_C"/>
    <property type="match status" value="1"/>
</dbReference>
<protein>
    <recommendedName>
        <fullName evidence="1">Stage 0 sporulation protein A homolog</fullName>
    </recommendedName>
</protein>
<name>A0A4Q1RGJ1_9FIRM</name>
<feature type="domain" description="OmpR/PhoB-type" evidence="9">
    <location>
        <begin position="130"/>
        <end position="228"/>
    </location>
</feature>
<dbReference type="GO" id="GO:0005829">
    <property type="term" value="C:cytosol"/>
    <property type="evidence" value="ECO:0007669"/>
    <property type="project" value="TreeGrafter"/>
</dbReference>
<evidence type="ECO:0000313" key="10">
    <source>
        <dbReference type="EMBL" id="RXS74761.1"/>
    </source>
</evidence>
<dbReference type="PROSITE" id="PS50110">
    <property type="entry name" value="RESPONSE_REGULATORY"/>
    <property type="match status" value="1"/>
</dbReference>
<evidence type="ECO:0000256" key="7">
    <source>
        <dbReference type="PROSITE-ProRule" id="PRU01091"/>
    </source>
</evidence>
<evidence type="ECO:0000256" key="2">
    <source>
        <dbReference type="ARBA" id="ARBA00023015"/>
    </source>
</evidence>
<feature type="modified residue" description="4-aspartylphosphate" evidence="6">
    <location>
        <position position="53"/>
    </location>
</feature>
<dbReference type="SUPFAM" id="SSF46894">
    <property type="entry name" value="C-terminal effector domain of the bipartite response regulators"/>
    <property type="match status" value="1"/>
</dbReference>
<keyword evidence="3 7" id="KW-0238">DNA-binding</keyword>
<comment type="function">
    <text evidence="5">May play the central regulatory role in sporulation. It may be an element of the effector pathway responsible for the activation of sporulation genes in response to nutritional stress. Spo0A may act in concert with spo0H (a sigma factor) to control the expression of some genes that are critical to the sporulation process.</text>
</comment>
<evidence type="ECO:0000256" key="3">
    <source>
        <dbReference type="ARBA" id="ARBA00023125"/>
    </source>
</evidence>